<comment type="catalytic activity">
    <reaction evidence="8">
        <text>L-arginine + H(+) = agmatine + CO2</text>
        <dbReference type="Rhea" id="RHEA:17641"/>
        <dbReference type="ChEBI" id="CHEBI:15378"/>
        <dbReference type="ChEBI" id="CHEBI:16526"/>
        <dbReference type="ChEBI" id="CHEBI:32682"/>
        <dbReference type="ChEBI" id="CHEBI:58145"/>
        <dbReference type="EC" id="4.1.1.19"/>
    </reaction>
</comment>
<comment type="similarity">
    <text evidence="2">Belongs to the pyruvoyl-dependent arginine decarboxylase family.</text>
</comment>
<evidence type="ECO:0000313" key="10">
    <source>
        <dbReference type="Proteomes" id="UP000178735"/>
    </source>
</evidence>
<protein>
    <recommendedName>
        <fullName evidence="4">Pyruvoyl-dependent arginine decarboxylase AaxB</fullName>
        <ecNumber evidence="3">4.1.1.19</ecNumber>
    </recommendedName>
</protein>
<evidence type="ECO:0000256" key="6">
    <source>
        <dbReference type="ARBA" id="ARBA00023239"/>
    </source>
</evidence>
<evidence type="ECO:0000313" key="9">
    <source>
        <dbReference type="EMBL" id="OGM03908.1"/>
    </source>
</evidence>
<keyword evidence="7" id="KW-0670">Pyruvate</keyword>
<dbReference type="InterPro" id="IPR002724">
    <property type="entry name" value="Pyruvoyl-dep_arg_deCO2ase"/>
</dbReference>
<dbReference type="SUPFAM" id="SSF56271">
    <property type="entry name" value="Pyruvoyl-dependent histidine and arginine decarboxylases"/>
    <property type="match status" value="1"/>
</dbReference>
<dbReference type="NCBIfam" id="TIGR00286">
    <property type="entry name" value="pyruvoyl-dependent arginine decarboxylase"/>
    <property type="match status" value="1"/>
</dbReference>
<evidence type="ECO:0000256" key="3">
    <source>
        <dbReference type="ARBA" id="ARBA00012426"/>
    </source>
</evidence>
<dbReference type="AlphaFoldDB" id="A0A1F7WP77"/>
<evidence type="ECO:0000256" key="4">
    <source>
        <dbReference type="ARBA" id="ARBA00014727"/>
    </source>
</evidence>
<comment type="caution">
    <text evidence="9">The sequence shown here is derived from an EMBL/GenBank/DDBJ whole genome shotgun (WGS) entry which is preliminary data.</text>
</comment>
<evidence type="ECO:0000256" key="2">
    <source>
        <dbReference type="ARBA" id="ARBA00008611"/>
    </source>
</evidence>
<keyword evidence="5" id="KW-0210">Decarboxylase</keyword>
<dbReference type="Proteomes" id="UP000178735">
    <property type="component" value="Unassembled WGS sequence"/>
</dbReference>
<gene>
    <name evidence="9" type="ORF">A2008_03305</name>
</gene>
<dbReference type="Pfam" id="PF01862">
    <property type="entry name" value="PvlArgDC"/>
    <property type="match status" value="1"/>
</dbReference>
<dbReference type="STRING" id="1817813.A2008_03305"/>
<evidence type="ECO:0000256" key="7">
    <source>
        <dbReference type="ARBA" id="ARBA00023317"/>
    </source>
</evidence>
<sequence length="182" mass="19918">MDFVPKGLFLTKGVGKSKEKLQSFEMALRNAKIAQYNLVRVSSIFPPGAKILTEKVASPKLKSGQITFVVLADIATNEPNRLIAASIGIAQPDDKKRYGYLSEHHCFGATDKAVGDYAEDLAAAMLASTYGFDMDSDVKYDEKSEIWKINNIKVRTRNLTQSAIGDKNGLWTTVVAAAVLLM</sequence>
<dbReference type="PANTHER" id="PTHR40438:SF1">
    <property type="entry name" value="PYRUVOYL-DEPENDENT ARGININE DECARBOXYLASE"/>
    <property type="match status" value="1"/>
</dbReference>
<dbReference type="InterPro" id="IPR016104">
    <property type="entry name" value="Pyr-dep_his/arg-deCO2ase"/>
</dbReference>
<accession>A0A1F7WP77</accession>
<dbReference type="GO" id="GO:0008792">
    <property type="term" value="F:arginine decarboxylase activity"/>
    <property type="evidence" value="ECO:0007669"/>
    <property type="project" value="UniProtKB-EC"/>
</dbReference>
<dbReference type="SFLD" id="SFLDS00055">
    <property type="entry name" value="Pyruvoyl-Dependent_Histidine/A"/>
    <property type="match status" value="1"/>
</dbReference>
<dbReference type="Gene3D" id="3.50.20.10">
    <property type="entry name" value="Pyruvoyl-Dependent Histidine Decarboxylase, subunit B"/>
    <property type="match status" value="1"/>
</dbReference>
<dbReference type="PIRSF" id="PIRSF005216">
    <property type="entry name" value="Pyruvoyl-dep_arg_deCO2ase"/>
    <property type="match status" value="1"/>
</dbReference>
<proteinExistence type="inferred from homology"/>
<comment type="cofactor">
    <cofactor evidence="1">
        <name>pyruvate</name>
        <dbReference type="ChEBI" id="CHEBI:15361"/>
    </cofactor>
</comment>
<name>A0A1F7WP77_9BACT</name>
<dbReference type="HAMAP" id="MF_01404">
    <property type="entry name" value="PvlArgDC"/>
    <property type="match status" value="1"/>
</dbReference>
<evidence type="ECO:0000256" key="1">
    <source>
        <dbReference type="ARBA" id="ARBA00001928"/>
    </source>
</evidence>
<keyword evidence="6" id="KW-0456">Lyase</keyword>
<dbReference type="EMBL" id="MGFH01000153">
    <property type="protein sequence ID" value="OGM03908.1"/>
    <property type="molecule type" value="Genomic_DNA"/>
</dbReference>
<dbReference type="PANTHER" id="PTHR40438">
    <property type="entry name" value="PYRUVOYL-DEPENDENT ARGININE DECARBOXYLASE"/>
    <property type="match status" value="1"/>
</dbReference>
<dbReference type="GO" id="GO:0006527">
    <property type="term" value="P:L-arginine catabolic process"/>
    <property type="evidence" value="ECO:0007669"/>
    <property type="project" value="InterPro"/>
</dbReference>
<evidence type="ECO:0000256" key="8">
    <source>
        <dbReference type="ARBA" id="ARBA00049309"/>
    </source>
</evidence>
<dbReference type="InterPro" id="IPR016105">
    <property type="entry name" value="Pyr-dep_his/arg-deCO2ase_sand"/>
</dbReference>
<dbReference type="EC" id="4.1.1.19" evidence="3"/>
<dbReference type="Gene3D" id="3.30.60.30">
    <property type="match status" value="1"/>
</dbReference>
<organism evidence="9 10">
    <name type="scientific">Candidatus Wallbacteria bacterium GWC2_49_35</name>
    <dbReference type="NCBI Taxonomy" id="1817813"/>
    <lineage>
        <taxon>Bacteria</taxon>
        <taxon>Candidatus Walliibacteriota</taxon>
    </lineage>
</organism>
<dbReference type="SFLD" id="SFLDG01170">
    <property type="entry name" value="Pyruvoyl-dependent_arginine_de"/>
    <property type="match status" value="1"/>
</dbReference>
<reference evidence="9 10" key="1">
    <citation type="journal article" date="2016" name="Nat. Commun.">
        <title>Thousands of microbial genomes shed light on interconnected biogeochemical processes in an aquifer system.</title>
        <authorList>
            <person name="Anantharaman K."/>
            <person name="Brown C.T."/>
            <person name="Hug L.A."/>
            <person name="Sharon I."/>
            <person name="Castelle C.J."/>
            <person name="Probst A.J."/>
            <person name="Thomas B.C."/>
            <person name="Singh A."/>
            <person name="Wilkins M.J."/>
            <person name="Karaoz U."/>
            <person name="Brodie E.L."/>
            <person name="Williams K.H."/>
            <person name="Hubbard S.S."/>
            <person name="Banfield J.F."/>
        </authorList>
    </citation>
    <scope>NUCLEOTIDE SEQUENCE [LARGE SCALE GENOMIC DNA]</scope>
</reference>
<evidence type="ECO:0000256" key="5">
    <source>
        <dbReference type="ARBA" id="ARBA00022793"/>
    </source>
</evidence>